<dbReference type="AlphaFoldDB" id="A0A1H8H400"/>
<evidence type="ECO:0000256" key="1">
    <source>
        <dbReference type="SAM" id="Phobius"/>
    </source>
</evidence>
<dbReference type="RefSeq" id="WP_093666453.1">
    <property type="nucleotide sequence ID" value="NZ_FOCF01000008.1"/>
</dbReference>
<proteinExistence type="predicted"/>
<dbReference type="OrthoDB" id="7470108at2"/>
<feature type="transmembrane region" description="Helical" evidence="1">
    <location>
        <begin position="28"/>
        <end position="52"/>
    </location>
</feature>
<sequence>MNNASYAAQAVARGPKTLAPPSFDGQGWLVALNLGAMTAGCLIALMVVVTLGTDWFRYRKTDRRLSPAWVWRASIMLFATGIALRCGAEAVTLWGWDPREPEATAAFLTAKRFVDPVAVTCGLSGLFVSVLALPGMLRQLRRQPFPLDLWQTWPIVQRMMWLAGASMLAAIAVVSLR</sequence>
<feature type="transmembrane region" description="Helical" evidence="1">
    <location>
        <begin position="116"/>
        <end position="137"/>
    </location>
</feature>
<keyword evidence="3" id="KW-1185">Reference proteome</keyword>
<dbReference type="EMBL" id="FOCF01000008">
    <property type="protein sequence ID" value="SEN50739.1"/>
    <property type="molecule type" value="Genomic_DNA"/>
</dbReference>
<name>A0A1H8H400_9SPHN</name>
<dbReference type="Proteomes" id="UP000199206">
    <property type="component" value="Unassembled WGS sequence"/>
</dbReference>
<organism evidence="2 3">
    <name type="scientific">Sphingomonas gellani</name>
    <dbReference type="NCBI Taxonomy" id="1166340"/>
    <lineage>
        <taxon>Bacteria</taxon>
        <taxon>Pseudomonadati</taxon>
        <taxon>Pseudomonadota</taxon>
        <taxon>Alphaproteobacteria</taxon>
        <taxon>Sphingomonadales</taxon>
        <taxon>Sphingomonadaceae</taxon>
        <taxon>Sphingomonas</taxon>
    </lineage>
</organism>
<dbReference type="STRING" id="1166340.SAMN05192583_2921"/>
<keyword evidence="1" id="KW-1133">Transmembrane helix</keyword>
<reference evidence="3" key="1">
    <citation type="submission" date="2016-10" db="EMBL/GenBank/DDBJ databases">
        <authorList>
            <person name="Varghese N."/>
            <person name="Submissions S."/>
        </authorList>
    </citation>
    <scope>NUCLEOTIDE SEQUENCE [LARGE SCALE GENOMIC DNA]</scope>
    <source>
        <strain evidence="3">S6-262</strain>
    </source>
</reference>
<evidence type="ECO:0000313" key="3">
    <source>
        <dbReference type="Proteomes" id="UP000199206"/>
    </source>
</evidence>
<feature type="transmembrane region" description="Helical" evidence="1">
    <location>
        <begin position="158"/>
        <end position="176"/>
    </location>
</feature>
<gene>
    <name evidence="2" type="ORF">SAMN05192583_2921</name>
</gene>
<keyword evidence="1" id="KW-0472">Membrane</keyword>
<keyword evidence="1" id="KW-0812">Transmembrane</keyword>
<protein>
    <submittedName>
        <fullName evidence="2">Uncharacterized protein</fullName>
    </submittedName>
</protein>
<accession>A0A1H8H400</accession>
<evidence type="ECO:0000313" key="2">
    <source>
        <dbReference type="EMBL" id="SEN50739.1"/>
    </source>
</evidence>